<feature type="region of interest" description="Disordered" evidence="1">
    <location>
        <begin position="358"/>
        <end position="379"/>
    </location>
</feature>
<dbReference type="RefSeq" id="WP_378060957.1">
    <property type="nucleotide sequence ID" value="NZ_JBHSIS010000022.1"/>
</dbReference>
<feature type="chain" id="PRO_5045141887" description="LppP/LprE lipoprotein" evidence="2">
    <location>
        <begin position="26"/>
        <end position="465"/>
    </location>
</feature>
<dbReference type="EMBL" id="JBHSIS010000022">
    <property type="protein sequence ID" value="MFC4858467.1"/>
    <property type="molecule type" value="Genomic_DNA"/>
</dbReference>
<organism evidence="3 4">
    <name type="scientific">Actinophytocola glycyrrhizae</name>
    <dbReference type="NCBI Taxonomy" id="2044873"/>
    <lineage>
        <taxon>Bacteria</taxon>
        <taxon>Bacillati</taxon>
        <taxon>Actinomycetota</taxon>
        <taxon>Actinomycetes</taxon>
        <taxon>Pseudonocardiales</taxon>
        <taxon>Pseudonocardiaceae</taxon>
    </lineage>
</organism>
<keyword evidence="2" id="KW-0732">Signal</keyword>
<dbReference type="Proteomes" id="UP001595859">
    <property type="component" value="Unassembled WGS sequence"/>
</dbReference>
<accession>A0ABV9SDA9</accession>
<protein>
    <recommendedName>
        <fullName evidence="5">LppP/LprE lipoprotein</fullName>
    </recommendedName>
</protein>
<evidence type="ECO:0000256" key="1">
    <source>
        <dbReference type="SAM" id="MobiDB-lite"/>
    </source>
</evidence>
<proteinExistence type="predicted"/>
<comment type="caution">
    <text evidence="3">The sequence shown here is derived from an EMBL/GenBank/DDBJ whole genome shotgun (WGS) entry which is preliminary data.</text>
</comment>
<evidence type="ECO:0000313" key="4">
    <source>
        <dbReference type="Proteomes" id="UP001595859"/>
    </source>
</evidence>
<sequence>MTRKPRRLVPMLVAAALALTACTNAVSGAPSGVEIGPLTTAEATAAALTSFAESAATRYQGTLTASDGSDFTVDVTATSTSEVFGTITVDGLGATIVVLDKTLYLKGAPEFWAAMAARFGVSSGDGTALGNRWVKLPTVLLGIEFADIFTPDLVGQTAGRAGKGADGGLPAETTSAATVEGIEIPVDGGKVYLAKDAPHGVVALALDEIGSAENTKARDLTVAVTDVSANINKIYTDLANKAKTELGTAVDALTTITQGGNRFDACGAPSCTLIVDITNPSKKAVKVHLKADWTGDNAPLGSCEQTVGPVQPGAAATMSCAIKSPEWVSFYQRANSVPGSHPYGAVWTALALADPPDAKPLAERGAAKPAEATNGEEGESGHAVYEISYADGVWKYGVVSARYWRDQAKEQLRGCLGTTKSVCTYSLVTTAENPVSAYALATQLVTKYKQEKGACPAGQWVSCTK</sequence>
<evidence type="ECO:0000313" key="3">
    <source>
        <dbReference type="EMBL" id="MFC4858467.1"/>
    </source>
</evidence>
<name>A0ABV9SDA9_9PSEU</name>
<gene>
    <name evidence="3" type="ORF">ACFPCV_33645</name>
</gene>
<evidence type="ECO:0000256" key="2">
    <source>
        <dbReference type="SAM" id="SignalP"/>
    </source>
</evidence>
<feature type="signal peptide" evidence="2">
    <location>
        <begin position="1"/>
        <end position="25"/>
    </location>
</feature>
<keyword evidence="4" id="KW-1185">Reference proteome</keyword>
<reference evidence="4" key="1">
    <citation type="journal article" date="2019" name="Int. J. Syst. Evol. Microbiol.">
        <title>The Global Catalogue of Microorganisms (GCM) 10K type strain sequencing project: providing services to taxonomists for standard genome sequencing and annotation.</title>
        <authorList>
            <consortium name="The Broad Institute Genomics Platform"/>
            <consortium name="The Broad Institute Genome Sequencing Center for Infectious Disease"/>
            <person name="Wu L."/>
            <person name="Ma J."/>
        </authorList>
    </citation>
    <scope>NUCLEOTIDE SEQUENCE [LARGE SCALE GENOMIC DNA]</scope>
    <source>
        <strain evidence="4">ZS-22-S1</strain>
    </source>
</reference>
<dbReference type="PROSITE" id="PS51257">
    <property type="entry name" value="PROKAR_LIPOPROTEIN"/>
    <property type="match status" value="1"/>
</dbReference>
<evidence type="ECO:0008006" key="5">
    <source>
        <dbReference type="Google" id="ProtNLM"/>
    </source>
</evidence>